<gene>
    <name evidence="2" type="ORF">F8S09_02325</name>
</gene>
<dbReference type="Proteomes" id="UP000484842">
    <property type="component" value="Unassembled WGS sequence"/>
</dbReference>
<dbReference type="AlphaFoldDB" id="A0A7X1TQC4"/>
<evidence type="ECO:0000313" key="3">
    <source>
        <dbReference type="Proteomes" id="UP000484842"/>
    </source>
</evidence>
<proteinExistence type="predicted"/>
<feature type="chain" id="PRO_5030862674" description="DUF5667 domain-containing protein" evidence="1">
    <location>
        <begin position="19"/>
        <end position="157"/>
    </location>
</feature>
<dbReference type="EMBL" id="WBSL01000001">
    <property type="protein sequence ID" value="MPY65530.1"/>
    <property type="molecule type" value="Genomic_DNA"/>
</dbReference>
<reference evidence="2 3" key="1">
    <citation type="submission" date="2019-10" db="EMBL/GenBank/DDBJ databases">
        <title>Deinococcus sp. isolated from soil.</title>
        <authorList>
            <person name="Li Y."/>
            <person name="Wang J."/>
        </authorList>
    </citation>
    <scope>NUCLEOTIDE SEQUENCE [LARGE SCALE GENOMIC DNA]</scope>
    <source>
        <strain evidence="2 3">SDU3-2</strain>
    </source>
</reference>
<accession>A0A7X1TQC4</accession>
<evidence type="ECO:0008006" key="4">
    <source>
        <dbReference type="Google" id="ProtNLM"/>
    </source>
</evidence>
<evidence type="ECO:0000256" key="1">
    <source>
        <dbReference type="SAM" id="SignalP"/>
    </source>
</evidence>
<comment type="caution">
    <text evidence="2">The sequence shown here is derived from an EMBL/GenBank/DDBJ whole genome shotgun (WGS) entry which is preliminary data.</text>
</comment>
<organism evidence="2 3">
    <name type="scientific">Deinococcus terrestris</name>
    <dbReference type="NCBI Taxonomy" id="2651870"/>
    <lineage>
        <taxon>Bacteria</taxon>
        <taxon>Thermotogati</taxon>
        <taxon>Deinococcota</taxon>
        <taxon>Deinococci</taxon>
        <taxon>Deinococcales</taxon>
        <taxon>Deinococcaceae</taxon>
        <taxon>Deinococcus</taxon>
    </lineage>
</organism>
<keyword evidence="1" id="KW-0732">Signal</keyword>
<feature type="signal peptide" evidence="1">
    <location>
        <begin position="1"/>
        <end position="18"/>
    </location>
</feature>
<evidence type="ECO:0000313" key="2">
    <source>
        <dbReference type="EMBL" id="MPY65530.1"/>
    </source>
</evidence>
<sequence>MKRLIWVATLLTAQQASAQATQVAPTTVGGYVGQVSSLVFEVRTELAPAVTGARRTEACQFTPNKVQALLDRGNELTNQQRSAYAANATPTNASLYLAVTQARSALLSIQEGVNAACLYAREPLAASVASLSLKVAQLEVEQAFGELGKAADALGTR</sequence>
<protein>
    <recommendedName>
        <fullName evidence="4">DUF5667 domain-containing protein</fullName>
    </recommendedName>
</protein>
<keyword evidence="3" id="KW-1185">Reference proteome</keyword>
<dbReference type="RefSeq" id="WP_152868578.1">
    <property type="nucleotide sequence ID" value="NZ_WBSL01000001.1"/>
</dbReference>
<name>A0A7X1TQC4_9DEIO</name>